<feature type="transmembrane region" description="Helical" evidence="1">
    <location>
        <begin position="78"/>
        <end position="101"/>
    </location>
</feature>
<proteinExistence type="predicted"/>
<organism evidence="2 3">
    <name type="scientific">Thalassobellus suaedae</name>
    <dbReference type="NCBI Taxonomy" id="3074124"/>
    <lineage>
        <taxon>Bacteria</taxon>
        <taxon>Pseudomonadati</taxon>
        <taxon>Bacteroidota</taxon>
        <taxon>Flavobacteriia</taxon>
        <taxon>Flavobacteriales</taxon>
        <taxon>Flavobacteriaceae</taxon>
        <taxon>Thalassobellus</taxon>
    </lineage>
</organism>
<keyword evidence="3" id="KW-1185">Reference proteome</keyword>
<dbReference type="Proteomes" id="UP001303407">
    <property type="component" value="Chromosome"/>
</dbReference>
<protein>
    <submittedName>
        <fullName evidence="2">Uncharacterized protein</fullName>
    </submittedName>
</protein>
<feature type="transmembrane region" description="Helical" evidence="1">
    <location>
        <begin position="46"/>
        <end position="66"/>
    </location>
</feature>
<keyword evidence="1" id="KW-0812">Transmembrane</keyword>
<name>A0ABY9Y700_9FLAO</name>
<keyword evidence="1" id="KW-0472">Membrane</keyword>
<evidence type="ECO:0000313" key="3">
    <source>
        <dbReference type="Proteomes" id="UP001303407"/>
    </source>
</evidence>
<evidence type="ECO:0000256" key="1">
    <source>
        <dbReference type="SAM" id="Phobius"/>
    </source>
</evidence>
<dbReference type="EMBL" id="CP134536">
    <property type="protein sequence ID" value="WNH13863.1"/>
    <property type="molecule type" value="Genomic_DNA"/>
</dbReference>
<sequence>MIKKLKDKLNKIEKWEFLGFIFNILIFLIGFGASGIYLVVTGFNGSSYISIIIGILLASIGFGHIFTQYLDRFKLLNYIMYIPAIIIGGLALITIVGFALLPFSPGINLNIDLGILILKDGFVRFALIILDCVLAYKMFRYLKTKIKTKKRI</sequence>
<feature type="transmembrane region" description="Helical" evidence="1">
    <location>
        <begin position="20"/>
        <end position="40"/>
    </location>
</feature>
<keyword evidence="1" id="KW-1133">Transmembrane helix</keyword>
<accession>A0ABY9Y700</accession>
<reference evidence="2 3" key="1">
    <citation type="submission" date="2023-09" db="EMBL/GenBank/DDBJ databases">
        <title>Thalassobella suaedae gen. nov., sp. nov., a marine bacterium of the family Flavobacteriaceae isolated from a halophyte Suaeda japonica.</title>
        <authorList>
            <person name="Lee S.Y."/>
            <person name="Hwang C.Y."/>
        </authorList>
    </citation>
    <scope>NUCLEOTIDE SEQUENCE [LARGE SCALE GENOMIC DNA]</scope>
    <source>
        <strain evidence="2 3">HL-DH10</strain>
    </source>
</reference>
<feature type="transmembrane region" description="Helical" evidence="1">
    <location>
        <begin position="121"/>
        <end position="142"/>
    </location>
</feature>
<gene>
    <name evidence="2" type="ORF">RHP49_06290</name>
</gene>
<evidence type="ECO:0000313" key="2">
    <source>
        <dbReference type="EMBL" id="WNH13863.1"/>
    </source>
</evidence>
<dbReference type="RefSeq" id="WP_415863850.1">
    <property type="nucleotide sequence ID" value="NZ_CP134536.1"/>
</dbReference>